<dbReference type="EMBL" id="CP002379">
    <property type="protein sequence ID" value="ADX74210.1"/>
    <property type="molecule type" value="Genomic_DNA"/>
</dbReference>
<feature type="region of interest" description="Disordered" evidence="1">
    <location>
        <begin position="1"/>
        <end position="35"/>
    </location>
</feature>
<reference evidence="2 3" key="1">
    <citation type="journal article" date="2011" name="Stand. Genomic Sci.">
        <title>Complete genome sequence of Arthrobacter phenanthrenivorans type strain (Sphe3).</title>
        <authorList>
            <person name="Kallimanis A."/>
            <person name="Labutti K.M."/>
            <person name="Lapidus A."/>
            <person name="Clum A."/>
            <person name="Lykidis A."/>
            <person name="Mavromatis K."/>
            <person name="Pagani I."/>
            <person name="Liolios K."/>
            <person name="Ivanova N."/>
            <person name="Goodwin L."/>
            <person name="Pitluck S."/>
            <person name="Chen A."/>
            <person name="Palaniappan K."/>
            <person name="Markowitz V."/>
            <person name="Bristow J."/>
            <person name="Velentzas A.D."/>
            <person name="Perisynakis A."/>
            <person name="Ouzounis C.C."/>
            <person name="Kyrpides N.C."/>
            <person name="Koukkou A.I."/>
            <person name="Drainas C."/>
        </authorList>
    </citation>
    <scope>NUCLEOTIDE SEQUENCE [LARGE SCALE GENOMIC DNA]</scope>
    <source>
        <strain evidence="3">DSM 18606 / JCM 16027 / LMG 23796 / Sphe3</strain>
    </source>
</reference>
<dbReference type="OrthoDB" id="4578793at2"/>
<dbReference type="HOGENOM" id="CLU_071229_1_1_11"/>
<gene>
    <name evidence="2" type="ordered locus">Asphe3_31000</name>
</gene>
<dbReference type="STRING" id="930171.Asphe3_31000"/>
<feature type="compositionally biased region" description="Polar residues" evidence="1">
    <location>
        <begin position="1"/>
        <end position="12"/>
    </location>
</feature>
<feature type="compositionally biased region" description="Basic and acidic residues" evidence="1">
    <location>
        <begin position="13"/>
        <end position="22"/>
    </location>
</feature>
<dbReference type="Proteomes" id="UP000008639">
    <property type="component" value="Chromosome"/>
</dbReference>
<name>F0M1L4_PSEPM</name>
<feature type="region of interest" description="Disordered" evidence="1">
    <location>
        <begin position="207"/>
        <end position="246"/>
    </location>
</feature>
<dbReference type="AlphaFoldDB" id="F0M1L4"/>
<dbReference type="RefSeq" id="WP_013602101.1">
    <property type="nucleotide sequence ID" value="NC_015145.1"/>
</dbReference>
<feature type="region of interest" description="Disordered" evidence="1">
    <location>
        <begin position="63"/>
        <end position="98"/>
    </location>
</feature>
<protein>
    <recommendedName>
        <fullName evidence="4">DUF3618 domain-containing protein</fullName>
    </recommendedName>
</protein>
<feature type="compositionally biased region" description="Low complexity" evidence="1">
    <location>
        <begin position="63"/>
        <end position="78"/>
    </location>
</feature>
<dbReference type="eggNOG" id="COG0711">
    <property type="taxonomic scope" value="Bacteria"/>
</dbReference>
<sequence>MMSDNQWPQASASKKDVAKEEASEIAGQAAGGAQNVVQTAKLEAGNVASEAKSGAKDLLQQAKSGLSGQAGAQQQKAAEGVRTISSQLHAMAEAPDRRGVATDLVREAADRAAAAASWIEHKEPSDLLNDVQSFARRKPGTFLLLAAGAGLLAGRLARGLQAGAPAPGTGNAIPPRPAEAPVSATTVPSWGEESLYQETVSAPSAYGETIYGEPGRPAFSGTEAGGVPLRDPDDPYTDMPGGGRQL</sequence>
<evidence type="ECO:0008006" key="4">
    <source>
        <dbReference type="Google" id="ProtNLM"/>
    </source>
</evidence>
<evidence type="ECO:0000313" key="3">
    <source>
        <dbReference type="Proteomes" id="UP000008639"/>
    </source>
</evidence>
<proteinExistence type="predicted"/>
<evidence type="ECO:0000256" key="1">
    <source>
        <dbReference type="SAM" id="MobiDB-lite"/>
    </source>
</evidence>
<organism evidence="2 3">
    <name type="scientific">Pseudarthrobacter phenanthrenivorans (strain DSM 18606 / JCM 16027 / LMG 23796 / Sphe3)</name>
    <name type="common">Arthrobacter phenanthrenivorans</name>
    <dbReference type="NCBI Taxonomy" id="930171"/>
    <lineage>
        <taxon>Bacteria</taxon>
        <taxon>Bacillati</taxon>
        <taxon>Actinomycetota</taxon>
        <taxon>Actinomycetes</taxon>
        <taxon>Micrococcales</taxon>
        <taxon>Micrococcaceae</taxon>
        <taxon>Pseudarthrobacter</taxon>
    </lineage>
</organism>
<dbReference type="KEGG" id="apn:Asphe3_31000"/>
<accession>F0M1L4</accession>
<evidence type="ECO:0000313" key="2">
    <source>
        <dbReference type="EMBL" id="ADX74210.1"/>
    </source>
</evidence>
<feature type="region of interest" description="Disordered" evidence="1">
    <location>
        <begin position="163"/>
        <end position="186"/>
    </location>
</feature>